<dbReference type="RefSeq" id="WP_355726321.1">
    <property type="nucleotide sequence ID" value="NZ_JBEXNP010000028.1"/>
</dbReference>
<dbReference type="EMBL" id="JBIAPK010000009">
    <property type="protein sequence ID" value="MFF3342294.1"/>
    <property type="molecule type" value="Genomic_DNA"/>
</dbReference>
<dbReference type="InterPro" id="IPR041881">
    <property type="entry name" value="PqqD_sf"/>
</dbReference>
<name>A0ABW6RL63_9ACTN</name>
<accession>A0ABW6RL63</accession>
<reference evidence="1 2" key="1">
    <citation type="submission" date="2024-10" db="EMBL/GenBank/DDBJ databases">
        <title>The Natural Products Discovery Center: Release of the First 8490 Sequenced Strains for Exploring Actinobacteria Biosynthetic Diversity.</title>
        <authorList>
            <person name="Kalkreuter E."/>
            <person name="Kautsar S.A."/>
            <person name="Yang D."/>
            <person name="Bader C.D."/>
            <person name="Teijaro C.N."/>
            <person name="Fluegel L."/>
            <person name="Davis C.M."/>
            <person name="Simpson J.R."/>
            <person name="Lauterbach L."/>
            <person name="Steele A.D."/>
            <person name="Gui C."/>
            <person name="Meng S."/>
            <person name="Li G."/>
            <person name="Viehrig K."/>
            <person name="Ye F."/>
            <person name="Su P."/>
            <person name="Kiefer A.F."/>
            <person name="Nichols A."/>
            <person name="Cepeda A.J."/>
            <person name="Yan W."/>
            <person name="Fan B."/>
            <person name="Jiang Y."/>
            <person name="Adhikari A."/>
            <person name="Zheng C.-J."/>
            <person name="Schuster L."/>
            <person name="Cowan T.M."/>
            <person name="Smanski M.J."/>
            <person name="Chevrette M.G."/>
            <person name="De Carvalho L.P.S."/>
            <person name="Shen B."/>
        </authorList>
    </citation>
    <scope>NUCLEOTIDE SEQUENCE [LARGE SCALE GENOMIC DNA]</scope>
    <source>
        <strain evidence="1 2">NPDC003029</strain>
    </source>
</reference>
<comment type="caution">
    <text evidence="1">The sequence shown here is derived from an EMBL/GenBank/DDBJ whole genome shotgun (WGS) entry which is preliminary data.</text>
</comment>
<proteinExistence type="predicted"/>
<keyword evidence="2" id="KW-1185">Reference proteome</keyword>
<gene>
    <name evidence="1" type="ORF">ACFYWW_26800</name>
</gene>
<dbReference type="Pfam" id="PF05402">
    <property type="entry name" value="PqqD"/>
    <property type="match status" value="1"/>
</dbReference>
<evidence type="ECO:0000313" key="2">
    <source>
        <dbReference type="Proteomes" id="UP001601976"/>
    </source>
</evidence>
<dbReference type="Gene3D" id="1.10.10.1150">
    <property type="entry name" value="Coenzyme PQQ synthesis protein D (PqqD)"/>
    <property type="match status" value="1"/>
</dbReference>
<evidence type="ECO:0000313" key="1">
    <source>
        <dbReference type="EMBL" id="MFF3342294.1"/>
    </source>
</evidence>
<protein>
    <submittedName>
        <fullName evidence="1">Lasso peptide biosynthesis PqqD family chaperone</fullName>
    </submittedName>
</protein>
<organism evidence="1 2">
    <name type="scientific">Streptomyces flavidovirens</name>
    <dbReference type="NCBI Taxonomy" id="67298"/>
    <lineage>
        <taxon>Bacteria</taxon>
        <taxon>Bacillati</taxon>
        <taxon>Actinomycetota</taxon>
        <taxon>Actinomycetes</taxon>
        <taxon>Kitasatosporales</taxon>
        <taxon>Streptomycetaceae</taxon>
        <taxon>Streptomyces</taxon>
    </lineage>
</organism>
<sequence length="85" mass="9202">MTLKLRTGVSCADTEYGIALLDEDSGQYWELNPTGAQVLRILLRGGTSEQAVRDLTDTCDVDAESARDDVRGLVEALDSSGLVER</sequence>
<dbReference type="Proteomes" id="UP001601976">
    <property type="component" value="Unassembled WGS sequence"/>
</dbReference>
<dbReference type="InterPro" id="IPR008792">
    <property type="entry name" value="PQQD"/>
</dbReference>
<dbReference type="NCBIfam" id="NF033530">
    <property type="entry name" value="lasso_PqqD_Strm"/>
    <property type="match status" value="1"/>
</dbReference>